<gene>
    <name evidence="2" type="ORF">QBC41DRAFT_299783</name>
</gene>
<comment type="caution">
    <text evidence="2">The sequence shown here is derived from an EMBL/GenBank/DDBJ whole genome shotgun (WGS) entry which is preliminary data.</text>
</comment>
<dbReference type="PANTHER" id="PTHR35605">
    <property type="entry name" value="ECP2 EFFECTOR PROTEIN DOMAIN-CONTAINING PROTEIN-RELATED"/>
    <property type="match status" value="1"/>
</dbReference>
<feature type="signal peptide" evidence="1">
    <location>
        <begin position="1"/>
        <end position="23"/>
    </location>
</feature>
<sequence>MKASIISIAASALALLGAAQGHALPDDIPDVTWNMRINPTDENSATVSITGTIERAMAKMEADYPGWKALLDQVPASKGLSLEDSGPPTINCNVAGDNYAFASYVMDGISHLRSQAGYAQNDPGKCGRVSCSYGAGILWCNNAKELLNVPWPAIADTASKIVEVCAGKDKPSYVKGHADFESWTAIIRAEDC</sequence>
<organism evidence="2 3">
    <name type="scientific">Cercophora samala</name>
    <dbReference type="NCBI Taxonomy" id="330535"/>
    <lineage>
        <taxon>Eukaryota</taxon>
        <taxon>Fungi</taxon>
        <taxon>Dikarya</taxon>
        <taxon>Ascomycota</taxon>
        <taxon>Pezizomycotina</taxon>
        <taxon>Sordariomycetes</taxon>
        <taxon>Sordariomycetidae</taxon>
        <taxon>Sordariales</taxon>
        <taxon>Lasiosphaeriaceae</taxon>
        <taxon>Cercophora</taxon>
    </lineage>
</organism>
<dbReference type="PANTHER" id="PTHR35605:SF1">
    <property type="entry name" value="ECP2 EFFECTOR PROTEIN DOMAIN-CONTAINING PROTEIN-RELATED"/>
    <property type="match status" value="1"/>
</dbReference>
<proteinExistence type="predicted"/>
<keyword evidence="1" id="KW-0732">Signal</keyword>
<reference evidence="2" key="1">
    <citation type="submission" date="2023-06" db="EMBL/GenBank/DDBJ databases">
        <title>Genome-scale phylogeny and comparative genomics of the fungal order Sordariales.</title>
        <authorList>
            <consortium name="Lawrence Berkeley National Laboratory"/>
            <person name="Hensen N."/>
            <person name="Bonometti L."/>
            <person name="Westerberg I."/>
            <person name="Brannstrom I.O."/>
            <person name="Guillou S."/>
            <person name="Cros-Aarteil S."/>
            <person name="Calhoun S."/>
            <person name="Haridas S."/>
            <person name="Kuo A."/>
            <person name="Mondo S."/>
            <person name="Pangilinan J."/>
            <person name="Riley R."/>
            <person name="Labutti K."/>
            <person name="Andreopoulos B."/>
            <person name="Lipzen A."/>
            <person name="Chen C."/>
            <person name="Yanf M."/>
            <person name="Daum C."/>
            <person name="Ng V."/>
            <person name="Clum A."/>
            <person name="Steindorff A."/>
            <person name="Ohm R."/>
            <person name="Martin F."/>
            <person name="Silar P."/>
            <person name="Natvig D."/>
            <person name="Lalanne C."/>
            <person name="Gautier V."/>
            <person name="Ament-Velasquez S.L."/>
            <person name="Kruys A."/>
            <person name="Hutchinson M.I."/>
            <person name="Powell A.J."/>
            <person name="Barry K."/>
            <person name="Miller A.N."/>
            <person name="Grigoriev I.V."/>
            <person name="Debuchy R."/>
            <person name="Gladieux P."/>
            <person name="Thoren M.H."/>
            <person name="Johannesson H."/>
        </authorList>
    </citation>
    <scope>NUCLEOTIDE SEQUENCE</scope>
    <source>
        <strain evidence="2">CBS 307.81</strain>
    </source>
</reference>
<name>A0AA39ZJN4_9PEZI</name>
<keyword evidence="3" id="KW-1185">Reference proteome</keyword>
<evidence type="ECO:0000313" key="2">
    <source>
        <dbReference type="EMBL" id="KAK0672296.1"/>
    </source>
</evidence>
<dbReference type="EMBL" id="JAULSY010000014">
    <property type="protein sequence ID" value="KAK0672296.1"/>
    <property type="molecule type" value="Genomic_DNA"/>
</dbReference>
<dbReference type="Proteomes" id="UP001174997">
    <property type="component" value="Unassembled WGS sequence"/>
</dbReference>
<evidence type="ECO:0000313" key="3">
    <source>
        <dbReference type="Proteomes" id="UP001174997"/>
    </source>
</evidence>
<accession>A0AA39ZJN4</accession>
<evidence type="ECO:0000256" key="1">
    <source>
        <dbReference type="SAM" id="SignalP"/>
    </source>
</evidence>
<dbReference type="AlphaFoldDB" id="A0AA39ZJN4"/>
<protein>
    <submittedName>
        <fullName evidence="2">Uncharacterized protein</fullName>
    </submittedName>
</protein>
<feature type="chain" id="PRO_5041427247" evidence="1">
    <location>
        <begin position="24"/>
        <end position="192"/>
    </location>
</feature>